<feature type="transmembrane region" description="Helical" evidence="3">
    <location>
        <begin position="436"/>
        <end position="454"/>
    </location>
</feature>
<feature type="transmembrane region" description="Helical" evidence="3">
    <location>
        <begin position="555"/>
        <end position="573"/>
    </location>
</feature>
<feature type="transmembrane region" description="Helical" evidence="3">
    <location>
        <begin position="12"/>
        <end position="30"/>
    </location>
</feature>
<dbReference type="InterPro" id="IPR050327">
    <property type="entry name" value="Proton-linked_MCT"/>
</dbReference>
<dbReference type="GO" id="GO:0005886">
    <property type="term" value="C:plasma membrane"/>
    <property type="evidence" value="ECO:0000318"/>
    <property type="project" value="GO_Central"/>
</dbReference>
<reference evidence="5" key="2">
    <citation type="submission" date="2021-01" db="UniProtKB">
        <authorList>
            <consortium name="EnsemblMetazoa"/>
        </authorList>
    </citation>
    <scope>IDENTIFICATION</scope>
</reference>
<dbReference type="OrthoDB" id="6499973at2759"/>
<feature type="transmembrane region" description="Helical" evidence="3">
    <location>
        <begin position="136"/>
        <end position="155"/>
    </location>
</feature>
<evidence type="ECO:0000256" key="3">
    <source>
        <dbReference type="SAM" id="Phobius"/>
    </source>
</evidence>
<dbReference type="InParanoid" id="A0A7M7HL48"/>
<dbReference type="PANTHER" id="PTHR11360:SF284">
    <property type="entry name" value="EG:103B4.3 PROTEIN-RELATED"/>
    <property type="match status" value="1"/>
</dbReference>
<dbReference type="RefSeq" id="XP_011668954.2">
    <property type="nucleotide sequence ID" value="XM_011670652.2"/>
</dbReference>
<feature type="region of interest" description="Disordered" evidence="2">
    <location>
        <begin position="246"/>
        <end position="290"/>
    </location>
</feature>
<dbReference type="InterPro" id="IPR020846">
    <property type="entry name" value="MFS_dom"/>
</dbReference>
<organism evidence="5 6">
    <name type="scientific">Strongylocentrotus purpuratus</name>
    <name type="common">Purple sea urchin</name>
    <dbReference type="NCBI Taxonomy" id="7668"/>
    <lineage>
        <taxon>Eukaryota</taxon>
        <taxon>Metazoa</taxon>
        <taxon>Echinodermata</taxon>
        <taxon>Eleutherozoa</taxon>
        <taxon>Echinozoa</taxon>
        <taxon>Echinoidea</taxon>
        <taxon>Euechinoidea</taxon>
        <taxon>Echinacea</taxon>
        <taxon>Camarodonta</taxon>
        <taxon>Echinidea</taxon>
        <taxon>Strongylocentrotidae</taxon>
        <taxon>Strongylocentrotus</taxon>
    </lineage>
</organism>
<dbReference type="InterPro" id="IPR036259">
    <property type="entry name" value="MFS_trans_sf"/>
</dbReference>
<feature type="compositionally biased region" description="Basic and acidic residues" evidence="2">
    <location>
        <begin position="208"/>
        <end position="227"/>
    </location>
</feature>
<protein>
    <recommendedName>
        <fullName evidence="4">Major facilitator superfamily (MFS) profile domain-containing protein</fullName>
    </recommendedName>
</protein>
<evidence type="ECO:0000259" key="4">
    <source>
        <dbReference type="PROSITE" id="PS50850"/>
    </source>
</evidence>
<feature type="transmembrane region" description="Helical" evidence="3">
    <location>
        <begin position="390"/>
        <end position="416"/>
    </location>
</feature>
<evidence type="ECO:0000256" key="1">
    <source>
        <dbReference type="ARBA" id="ARBA00004141"/>
    </source>
</evidence>
<dbReference type="Proteomes" id="UP000007110">
    <property type="component" value="Unassembled WGS sequence"/>
</dbReference>
<dbReference type="EnsemblMetazoa" id="XM_011670652">
    <property type="protein sequence ID" value="XP_011668954"/>
    <property type="gene ID" value="LOC580267"/>
</dbReference>
<feature type="transmembrane region" description="Helical" evidence="3">
    <location>
        <begin position="167"/>
        <end position="185"/>
    </location>
</feature>
<keyword evidence="3" id="KW-0812">Transmembrane</keyword>
<feature type="transmembrane region" description="Helical" evidence="3">
    <location>
        <begin position="466"/>
        <end position="484"/>
    </location>
</feature>
<comment type="subcellular location">
    <subcellularLocation>
        <location evidence="1">Membrane</location>
        <topology evidence="1">Multi-pass membrane protein</topology>
    </subcellularLocation>
</comment>
<name>A0A7M7HL48_STRPU</name>
<feature type="region of interest" description="Disordered" evidence="2">
    <location>
        <begin position="194"/>
        <end position="231"/>
    </location>
</feature>
<dbReference type="GO" id="GO:0008028">
    <property type="term" value="F:monocarboxylic acid transmembrane transporter activity"/>
    <property type="evidence" value="ECO:0000318"/>
    <property type="project" value="GO_Central"/>
</dbReference>
<evidence type="ECO:0000313" key="6">
    <source>
        <dbReference type="Proteomes" id="UP000007110"/>
    </source>
</evidence>
<dbReference type="Gene3D" id="1.20.1250.20">
    <property type="entry name" value="MFS general substrate transporter like domains"/>
    <property type="match status" value="2"/>
</dbReference>
<keyword evidence="3" id="KW-1133">Transmembrane helix</keyword>
<sequence>MEKGHKVRRWFVLLCAHMSMVIFAGTYRSLGVFLVEWKDYFNTTSTEISAIITVLAASGLLSGIPSGIVITRYGCHYGSLLGGIAFVSGTVTSVFAPNPLVLCFTMGFVTGLGIGAVRNSAVVAIAQVFKKGFSRANGIALAGASIGMMLVPPLLQLCIDQYGWRGALLILVGIQMHLFIVALIFRPPQRVNVPEENQTKSRPAVRGGKNETKEHELEPLRGVHGDNSKSTCSDVTLHLSSAKDISQSVDEKQKLNTGDDMTAHSHVDTEPDKTKTDHDEIQKTTEDDHEIDTEQNCLGVAQSPKINGDCEGVAKFCTKEIDIIERDGTEVSNKRHGPSHEHSGLKENELLMNLSDEVRINEPNGDGPSAPCASNRRPSRLQRGLHFSGLSLFCNNVGFCLLNLCQIMIGLCYTGILTHLVASAVYDGIDQQSASFLLSVFGIGNLIVRLASGWLVELHFLSPEHLYVLAVVAFGATMIVSRAWSSYEWYVVVAILFGLSSGLFRTLDSVVLKRYVGMKYFARAIGVFYAFSGVGDLIGPVFAGALYDASNSYDLPFYVGGSVLIVSSGLLLLEPPLRRLKERRQARSRIDSDESAV</sequence>
<proteinExistence type="predicted"/>
<dbReference type="FunFam" id="1.20.1250.20:FF:001037">
    <property type="entry name" value="Uncharacterized protein"/>
    <property type="match status" value="1"/>
</dbReference>
<accession>A0A7M7HL48</accession>
<feature type="transmembrane region" description="Helical" evidence="3">
    <location>
        <begin position="50"/>
        <end position="70"/>
    </location>
</feature>
<feature type="domain" description="Major facilitator superfamily (MFS) profile" evidence="4">
    <location>
        <begin position="12"/>
        <end position="579"/>
    </location>
</feature>
<dbReference type="SUPFAM" id="SSF103473">
    <property type="entry name" value="MFS general substrate transporter"/>
    <property type="match status" value="1"/>
</dbReference>
<dbReference type="FunFam" id="1.20.1250.20:FF:001039">
    <property type="entry name" value="Uncharacterized protein"/>
    <property type="match status" value="1"/>
</dbReference>
<keyword evidence="3" id="KW-0472">Membrane</keyword>
<evidence type="ECO:0000256" key="2">
    <source>
        <dbReference type="SAM" id="MobiDB-lite"/>
    </source>
</evidence>
<dbReference type="Pfam" id="PF07690">
    <property type="entry name" value="MFS_1"/>
    <property type="match status" value="2"/>
</dbReference>
<feature type="transmembrane region" description="Helical" evidence="3">
    <location>
        <begin position="77"/>
        <end position="96"/>
    </location>
</feature>
<feature type="transmembrane region" description="Helical" evidence="3">
    <location>
        <begin position="520"/>
        <end position="543"/>
    </location>
</feature>
<keyword evidence="6" id="KW-1185">Reference proteome</keyword>
<dbReference type="InterPro" id="IPR011701">
    <property type="entry name" value="MFS"/>
</dbReference>
<feature type="transmembrane region" description="Helical" evidence="3">
    <location>
        <begin position="490"/>
        <end position="508"/>
    </location>
</feature>
<dbReference type="PROSITE" id="PS50850">
    <property type="entry name" value="MFS"/>
    <property type="match status" value="1"/>
</dbReference>
<reference evidence="6" key="1">
    <citation type="submission" date="2015-02" db="EMBL/GenBank/DDBJ databases">
        <title>Genome sequencing for Strongylocentrotus purpuratus.</title>
        <authorList>
            <person name="Murali S."/>
            <person name="Liu Y."/>
            <person name="Vee V."/>
            <person name="English A."/>
            <person name="Wang M."/>
            <person name="Skinner E."/>
            <person name="Han Y."/>
            <person name="Muzny D.M."/>
            <person name="Worley K.C."/>
            <person name="Gibbs R.A."/>
        </authorList>
    </citation>
    <scope>NUCLEOTIDE SEQUENCE</scope>
</reference>
<dbReference type="AlphaFoldDB" id="A0A7M7HL48"/>
<feature type="compositionally biased region" description="Basic and acidic residues" evidence="2">
    <location>
        <begin position="261"/>
        <end position="286"/>
    </location>
</feature>
<dbReference type="KEGG" id="spu:580267"/>
<dbReference type="GeneID" id="580267"/>
<evidence type="ECO:0000313" key="5">
    <source>
        <dbReference type="EnsemblMetazoa" id="XP_011668954"/>
    </source>
</evidence>
<dbReference type="PANTHER" id="PTHR11360">
    <property type="entry name" value="MONOCARBOXYLATE TRANSPORTER"/>
    <property type="match status" value="1"/>
</dbReference>